<evidence type="ECO:0000256" key="1">
    <source>
        <dbReference type="SAM" id="SignalP"/>
    </source>
</evidence>
<keyword evidence="1" id="KW-0732">Signal</keyword>
<keyword evidence="3" id="KW-1185">Reference proteome</keyword>
<dbReference type="AlphaFoldDB" id="A0AAD4E8E2"/>
<feature type="signal peptide" evidence="1">
    <location>
        <begin position="1"/>
        <end position="17"/>
    </location>
</feature>
<dbReference type="Proteomes" id="UP001195769">
    <property type="component" value="Unassembled WGS sequence"/>
</dbReference>
<dbReference type="EMBL" id="JABBWK010000021">
    <property type="protein sequence ID" value="KAG1901569.1"/>
    <property type="molecule type" value="Genomic_DNA"/>
</dbReference>
<proteinExistence type="predicted"/>
<evidence type="ECO:0000313" key="2">
    <source>
        <dbReference type="EMBL" id="KAG1901569.1"/>
    </source>
</evidence>
<dbReference type="GeneID" id="64669263"/>
<accession>A0AAD4E8E2</accession>
<organism evidence="2 3">
    <name type="scientific">Suillus fuscotomentosus</name>
    <dbReference type="NCBI Taxonomy" id="1912939"/>
    <lineage>
        <taxon>Eukaryota</taxon>
        <taxon>Fungi</taxon>
        <taxon>Dikarya</taxon>
        <taxon>Basidiomycota</taxon>
        <taxon>Agaricomycotina</taxon>
        <taxon>Agaricomycetes</taxon>
        <taxon>Agaricomycetidae</taxon>
        <taxon>Boletales</taxon>
        <taxon>Suillineae</taxon>
        <taxon>Suillaceae</taxon>
        <taxon>Suillus</taxon>
    </lineage>
</organism>
<protein>
    <submittedName>
        <fullName evidence="2">Uncharacterized protein</fullName>
    </submittedName>
</protein>
<reference evidence="2" key="1">
    <citation type="journal article" date="2020" name="New Phytol.">
        <title>Comparative genomics reveals dynamic genome evolution in host specialist ectomycorrhizal fungi.</title>
        <authorList>
            <person name="Lofgren L.A."/>
            <person name="Nguyen N.H."/>
            <person name="Vilgalys R."/>
            <person name="Ruytinx J."/>
            <person name="Liao H.L."/>
            <person name="Branco S."/>
            <person name="Kuo A."/>
            <person name="LaButti K."/>
            <person name="Lipzen A."/>
            <person name="Andreopoulos W."/>
            <person name="Pangilinan J."/>
            <person name="Riley R."/>
            <person name="Hundley H."/>
            <person name="Na H."/>
            <person name="Barry K."/>
            <person name="Grigoriev I.V."/>
            <person name="Stajich J.E."/>
            <person name="Kennedy P.G."/>
        </authorList>
    </citation>
    <scope>NUCLEOTIDE SEQUENCE</scope>
    <source>
        <strain evidence="2">FC203</strain>
    </source>
</reference>
<dbReference type="Gene3D" id="1.10.472.10">
    <property type="entry name" value="Cyclin-like"/>
    <property type="match status" value="1"/>
</dbReference>
<feature type="non-terminal residue" evidence="2">
    <location>
        <position position="1"/>
    </location>
</feature>
<sequence>GHCLFISTFMLASKVICDDTYSNKSWSSYLLIHTLHHIKFHASVTTLNLAY</sequence>
<evidence type="ECO:0000313" key="3">
    <source>
        <dbReference type="Proteomes" id="UP001195769"/>
    </source>
</evidence>
<name>A0AAD4E8E2_9AGAM</name>
<dbReference type="RefSeq" id="XP_041227144.1">
    <property type="nucleotide sequence ID" value="XM_041374965.1"/>
</dbReference>
<comment type="caution">
    <text evidence="2">The sequence shown here is derived from an EMBL/GenBank/DDBJ whole genome shotgun (WGS) entry which is preliminary data.</text>
</comment>
<feature type="chain" id="PRO_5042023508" evidence="1">
    <location>
        <begin position="18"/>
        <end position="51"/>
    </location>
</feature>
<gene>
    <name evidence="2" type="ORF">F5891DRAFT_950416</name>
</gene>